<evidence type="ECO:0000313" key="3">
    <source>
        <dbReference type="EMBL" id="KAL0282303.1"/>
    </source>
</evidence>
<reference evidence="3" key="2">
    <citation type="journal article" date="2024" name="Plant">
        <title>Genomic evolution and insights into agronomic trait innovations of Sesamum species.</title>
        <authorList>
            <person name="Miao H."/>
            <person name="Wang L."/>
            <person name="Qu L."/>
            <person name="Liu H."/>
            <person name="Sun Y."/>
            <person name="Le M."/>
            <person name="Wang Q."/>
            <person name="Wei S."/>
            <person name="Zheng Y."/>
            <person name="Lin W."/>
            <person name="Duan Y."/>
            <person name="Cao H."/>
            <person name="Xiong S."/>
            <person name="Wang X."/>
            <person name="Wei L."/>
            <person name="Li C."/>
            <person name="Ma Q."/>
            <person name="Ju M."/>
            <person name="Zhao R."/>
            <person name="Li G."/>
            <person name="Mu C."/>
            <person name="Tian Q."/>
            <person name="Mei H."/>
            <person name="Zhang T."/>
            <person name="Gao T."/>
            <person name="Zhang H."/>
        </authorList>
    </citation>
    <scope>NUCLEOTIDE SEQUENCE</scope>
    <source>
        <strain evidence="3">G01</strain>
    </source>
</reference>
<dbReference type="PANTHER" id="PTHR15503:SF45">
    <property type="entry name" value="RNA-DIRECTED DNA POLYMERASE HOMOLOG"/>
    <property type="match status" value="1"/>
</dbReference>
<sequence>MNKGIASEGARADPVAGREESGESAESSIALASADCTLKNRLKYVASLFVGNALIWWRFVKRAYEPREITWVEFQREFDDKYIPKVYRDKKMMEFLNLVQGDEQIVAEYELRFAALAKYAPEAVVGELDRVTTGGQLSLRVALLVGGDMWDSVGDQMLYLGFVITSEELKSRGRGMGRDIGNRDGNHSVAAVMDLKEFDVIFGMDWLAQHRAVVDCYKEEVMIESSGQLKVIFVGERQVVPVCMISAIEARRLILEGCEAYLAHVINAEKVNLTLEEIHVVRDFPEVFPDDLPGLPPNRKADFMIETIPGVASISIAPYRMALVDCKSLRNK</sequence>
<proteinExistence type="predicted"/>
<evidence type="ECO:0000256" key="1">
    <source>
        <dbReference type="SAM" id="MobiDB-lite"/>
    </source>
</evidence>
<dbReference type="PANTHER" id="PTHR15503">
    <property type="entry name" value="LDOC1 RELATED"/>
    <property type="match status" value="1"/>
</dbReference>
<dbReference type="Pfam" id="PF08284">
    <property type="entry name" value="RVP_2"/>
    <property type="match status" value="1"/>
</dbReference>
<dbReference type="InterPro" id="IPR021109">
    <property type="entry name" value="Peptidase_aspartic_dom_sf"/>
</dbReference>
<accession>A0AAW2IKR0</accession>
<feature type="domain" description="Retrotransposon gag" evidence="2">
    <location>
        <begin position="44"/>
        <end position="127"/>
    </location>
</feature>
<comment type="caution">
    <text evidence="3">The sequence shown here is derived from an EMBL/GenBank/DDBJ whole genome shotgun (WGS) entry which is preliminary data.</text>
</comment>
<evidence type="ECO:0000259" key="2">
    <source>
        <dbReference type="Pfam" id="PF03732"/>
    </source>
</evidence>
<organism evidence="3">
    <name type="scientific">Sesamum angustifolium</name>
    <dbReference type="NCBI Taxonomy" id="2727405"/>
    <lineage>
        <taxon>Eukaryota</taxon>
        <taxon>Viridiplantae</taxon>
        <taxon>Streptophyta</taxon>
        <taxon>Embryophyta</taxon>
        <taxon>Tracheophyta</taxon>
        <taxon>Spermatophyta</taxon>
        <taxon>Magnoliopsida</taxon>
        <taxon>eudicotyledons</taxon>
        <taxon>Gunneridae</taxon>
        <taxon>Pentapetalae</taxon>
        <taxon>asterids</taxon>
        <taxon>lamiids</taxon>
        <taxon>Lamiales</taxon>
        <taxon>Pedaliaceae</taxon>
        <taxon>Sesamum</taxon>
    </lineage>
</organism>
<feature type="region of interest" description="Disordered" evidence="1">
    <location>
        <begin position="1"/>
        <end position="21"/>
    </location>
</feature>
<dbReference type="AlphaFoldDB" id="A0AAW2IKR0"/>
<name>A0AAW2IKR0_9LAMI</name>
<dbReference type="InterPro" id="IPR032567">
    <property type="entry name" value="RTL1-rel"/>
</dbReference>
<dbReference type="EMBL" id="JACGWK010001829">
    <property type="protein sequence ID" value="KAL0282303.1"/>
    <property type="molecule type" value="Genomic_DNA"/>
</dbReference>
<reference evidence="3" key="1">
    <citation type="submission" date="2020-06" db="EMBL/GenBank/DDBJ databases">
        <authorList>
            <person name="Li T."/>
            <person name="Hu X."/>
            <person name="Zhang T."/>
            <person name="Song X."/>
            <person name="Zhang H."/>
            <person name="Dai N."/>
            <person name="Sheng W."/>
            <person name="Hou X."/>
            <person name="Wei L."/>
        </authorList>
    </citation>
    <scope>NUCLEOTIDE SEQUENCE</scope>
    <source>
        <strain evidence="3">G01</strain>
        <tissue evidence="3">Leaf</tissue>
    </source>
</reference>
<protein>
    <recommendedName>
        <fullName evidence="2">Retrotransposon gag domain-containing protein</fullName>
    </recommendedName>
</protein>
<dbReference type="InterPro" id="IPR005162">
    <property type="entry name" value="Retrotrans_gag_dom"/>
</dbReference>
<gene>
    <name evidence="3" type="ORF">Sangu_2486500</name>
</gene>
<dbReference type="Gene3D" id="2.40.70.10">
    <property type="entry name" value="Acid Proteases"/>
    <property type="match status" value="1"/>
</dbReference>
<dbReference type="Pfam" id="PF03732">
    <property type="entry name" value="Retrotrans_gag"/>
    <property type="match status" value="1"/>
</dbReference>